<dbReference type="Pfam" id="PF03016">
    <property type="entry name" value="Exostosin_GT47"/>
    <property type="match status" value="1"/>
</dbReference>
<proteinExistence type="predicted"/>
<protein>
    <recommendedName>
        <fullName evidence="3">Exostosin GT47 domain-containing protein</fullName>
    </recommendedName>
</protein>
<gene>
    <name evidence="4" type="ORF">CRG98_043321</name>
</gene>
<organism evidence="4 5">
    <name type="scientific">Punica granatum</name>
    <name type="common">Pomegranate</name>
    <dbReference type="NCBI Taxonomy" id="22663"/>
    <lineage>
        <taxon>Eukaryota</taxon>
        <taxon>Viridiplantae</taxon>
        <taxon>Streptophyta</taxon>
        <taxon>Embryophyta</taxon>
        <taxon>Tracheophyta</taxon>
        <taxon>Spermatophyta</taxon>
        <taxon>Magnoliopsida</taxon>
        <taxon>eudicotyledons</taxon>
        <taxon>Gunneridae</taxon>
        <taxon>Pentapetalae</taxon>
        <taxon>rosids</taxon>
        <taxon>malvids</taxon>
        <taxon>Myrtales</taxon>
        <taxon>Lythraceae</taxon>
        <taxon>Punica</taxon>
    </lineage>
</organism>
<dbReference type="EMBL" id="PGOL01004924">
    <property type="protein sequence ID" value="PKI36295.1"/>
    <property type="molecule type" value="Genomic_DNA"/>
</dbReference>
<evidence type="ECO:0000256" key="2">
    <source>
        <dbReference type="SAM" id="Phobius"/>
    </source>
</evidence>
<evidence type="ECO:0000313" key="4">
    <source>
        <dbReference type="EMBL" id="PKI36295.1"/>
    </source>
</evidence>
<keyword evidence="5" id="KW-1185">Reference proteome</keyword>
<dbReference type="AlphaFoldDB" id="A0A2I0HX71"/>
<feature type="transmembrane region" description="Helical" evidence="2">
    <location>
        <begin position="12"/>
        <end position="32"/>
    </location>
</feature>
<name>A0A2I0HX71_PUNGR</name>
<keyword evidence="2" id="KW-1133">Transmembrane helix</keyword>
<feature type="compositionally biased region" description="Basic and acidic residues" evidence="1">
    <location>
        <begin position="361"/>
        <end position="385"/>
    </location>
</feature>
<accession>A0A2I0HX71</accession>
<feature type="region of interest" description="Disordered" evidence="1">
    <location>
        <begin position="355"/>
        <end position="395"/>
    </location>
</feature>
<dbReference type="InterPro" id="IPR040911">
    <property type="entry name" value="Exostosin_GT47"/>
</dbReference>
<keyword evidence="2" id="KW-0812">Transmembrane</keyword>
<dbReference type="STRING" id="22663.A0A2I0HX71"/>
<comment type="caution">
    <text evidence="4">The sequence shown here is derived from an EMBL/GenBank/DDBJ whole genome shotgun (WGS) entry which is preliminary data.</text>
</comment>
<reference evidence="4 5" key="1">
    <citation type="submission" date="2017-11" db="EMBL/GenBank/DDBJ databases">
        <title>De-novo sequencing of pomegranate (Punica granatum L.) genome.</title>
        <authorList>
            <person name="Akparov Z."/>
            <person name="Amiraslanov A."/>
            <person name="Hajiyeva S."/>
            <person name="Abbasov M."/>
            <person name="Kaur K."/>
            <person name="Hamwieh A."/>
            <person name="Solovyev V."/>
            <person name="Salamov A."/>
            <person name="Braich B."/>
            <person name="Kosarev P."/>
            <person name="Mahmoud A."/>
            <person name="Hajiyev E."/>
            <person name="Babayeva S."/>
            <person name="Izzatullayeva V."/>
            <person name="Mammadov A."/>
            <person name="Mammadov A."/>
            <person name="Sharifova S."/>
            <person name="Ojaghi J."/>
            <person name="Eynullazada K."/>
            <person name="Bayramov B."/>
            <person name="Abdulazimova A."/>
            <person name="Shahmuradov I."/>
        </authorList>
    </citation>
    <scope>NUCLEOTIDE SEQUENCE [LARGE SCALE GENOMIC DNA]</scope>
    <source>
        <strain evidence="5">cv. AG2017</strain>
        <tissue evidence="4">Leaf</tissue>
    </source>
</reference>
<keyword evidence="2" id="KW-0472">Membrane</keyword>
<evidence type="ECO:0000256" key="1">
    <source>
        <dbReference type="SAM" id="MobiDB-lite"/>
    </source>
</evidence>
<feature type="domain" description="Exostosin GT47" evidence="3">
    <location>
        <begin position="63"/>
        <end position="225"/>
    </location>
</feature>
<evidence type="ECO:0000259" key="3">
    <source>
        <dbReference type="Pfam" id="PF03016"/>
    </source>
</evidence>
<sequence>MVGEAEAPCPTVARWKSTFLLALFFAVWILILHSFQRSPDNVGGHGESCKKESHSPSSPACTTGMSVYVYDLPAKFNSGLLEDYHHLNIYTDMCPYVAKGRLGQPIQELSLSCAIPAEPSTQPRPAYSTPHSTVGCIASSKFHEQNLTLRDALAVELVQYLDVLPWWQRNGGRDHFLALVRTAWDFMRKPSQGPKSGANVLLNLPAVSNMSVLTVERQPCNGIRSGGPVDLISSPSSGGGKGLQKATIRDELIKQCAGSSKSRHIKCVGGQDAKGGRTLGMKTGMLSKIGRDKEEKMRNKVIELIPRLTFAHPNATNLGFKDDTDVTPEALSDHPLVHPHERLLVKRILHTSLGTPVYGPRRSELHEHEEGDGRSRRKNSVEEGPRMVVRGLGLG</sequence>
<evidence type="ECO:0000313" key="5">
    <source>
        <dbReference type="Proteomes" id="UP000233551"/>
    </source>
</evidence>
<dbReference type="Proteomes" id="UP000233551">
    <property type="component" value="Unassembled WGS sequence"/>
</dbReference>